<evidence type="ECO:0000259" key="6">
    <source>
        <dbReference type="Pfam" id="PF21314"/>
    </source>
</evidence>
<gene>
    <name evidence="7" type="ORF">CRENBAI_004004</name>
</gene>
<keyword evidence="4" id="KW-0472">Membrane</keyword>
<keyword evidence="2" id="KW-0547">Nucleotide-binding</keyword>
<dbReference type="EMBL" id="JAHHUM010000302">
    <property type="protein sequence ID" value="KAK5621502.1"/>
    <property type="molecule type" value="Genomic_DNA"/>
</dbReference>
<name>A0AAV9SJG7_9TELE</name>
<accession>A0AAV9SJG7</accession>
<keyword evidence="3" id="KW-0067">ATP-binding</keyword>
<reference evidence="7 8" key="1">
    <citation type="submission" date="2021-06" db="EMBL/GenBank/DDBJ databases">
        <authorList>
            <person name="Palmer J.M."/>
        </authorList>
    </citation>
    <scope>NUCLEOTIDE SEQUENCE [LARGE SCALE GENOMIC DNA]</scope>
    <source>
        <strain evidence="7 8">MEX-2019</strain>
        <tissue evidence="7">Muscle</tissue>
    </source>
</reference>
<dbReference type="AlphaFoldDB" id="A0AAV9SJG7"/>
<keyword evidence="8" id="KW-1185">Reference proteome</keyword>
<proteinExistence type="predicted"/>
<evidence type="ECO:0000256" key="5">
    <source>
        <dbReference type="SAM" id="SignalP"/>
    </source>
</evidence>
<feature type="chain" id="PRO_5043731978" description="Epidermal growth factor receptor-like transmembrane-juxtamembrane segment domain-containing protein" evidence="5">
    <location>
        <begin position="23"/>
        <end position="220"/>
    </location>
</feature>
<dbReference type="Proteomes" id="UP001311232">
    <property type="component" value="Unassembled WGS sequence"/>
</dbReference>
<evidence type="ECO:0000313" key="8">
    <source>
        <dbReference type="Proteomes" id="UP001311232"/>
    </source>
</evidence>
<keyword evidence="4" id="KW-0812">Transmembrane</keyword>
<organism evidence="7 8">
    <name type="scientific">Crenichthys baileyi</name>
    <name type="common">White River springfish</name>
    <dbReference type="NCBI Taxonomy" id="28760"/>
    <lineage>
        <taxon>Eukaryota</taxon>
        <taxon>Metazoa</taxon>
        <taxon>Chordata</taxon>
        <taxon>Craniata</taxon>
        <taxon>Vertebrata</taxon>
        <taxon>Euteleostomi</taxon>
        <taxon>Actinopterygii</taxon>
        <taxon>Neopterygii</taxon>
        <taxon>Teleostei</taxon>
        <taxon>Neoteleostei</taxon>
        <taxon>Acanthomorphata</taxon>
        <taxon>Ovalentaria</taxon>
        <taxon>Atherinomorphae</taxon>
        <taxon>Cyprinodontiformes</taxon>
        <taxon>Goodeidae</taxon>
        <taxon>Crenichthys</taxon>
    </lineage>
</organism>
<comment type="caution">
    <text evidence="7">The sequence shown here is derived from an EMBL/GenBank/DDBJ whole genome shotgun (WGS) entry which is preliminary data.</text>
</comment>
<evidence type="ECO:0000313" key="7">
    <source>
        <dbReference type="EMBL" id="KAK5621502.1"/>
    </source>
</evidence>
<evidence type="ECO:0000256" key="4">
    <source>
        <dbReference type="SAM" id="Phobius"/>
    </source>
</evidence>
<keyword evidence="1" id="KW-0597">Phosphoprotein</keyword>
<evidence type="ECO:0000256" key="3">
    <source>
        <dbReference type="ARBA" id="ARBA00022840"/>
    </source>
</evidence>
<feature type="transmembrane region" description="Helical" evidence="4">
    <location>
        <begin position="183"/>
        <end position="206"/>
    </location>
</feature>
<dbReference type="Pfam" id="PF21314">
    <property type="entry name" value="TM_ErbB1"/>
    <property type="match status" value="1"/>
</dbReference>
<dbReference type="InterPro" id="IPR049328">
    <property type="entry name" value="TM_ErbB1"/>
</dbReference>
<evidence type="ECO:0000256" key="2">
    <source>
        <dbReference type="ARBA" id="ARBA00022741"/>
    </source>
</evidence>
<sequence>MKNRHFLLVIFCLLSIRGPLTSTSAGTGIPPNGLILSTEDYSIFEDSSTPIVPVMKPTNAGTLQRCDYNACREKQTPCEVLSTSLGCLCPGFTLHNQRPEPPSLSSVSWNGSAVVVWWCAPNSYVTSYVVTVEGGEKQTLRANQRRTALSQIDHKAEVCVVAVNDAGDSARSCMEYQPSSNSLLLTVGLIGGTLGLLLLILLAVLLCRRRRQKKEEARHV</sequence>
<dbReference type="SUPFAM" id="SSF49265">
    <property type="entry name" value="Fibronectin type III"/>
    <property type="match status" value="1"/>
</dbReference>
<keyword evidence="4" id="KW-1133">Transmembrane helix</keyword>
<dbReference type="InterPro" id="IPR036116">
    <property type="entry name" value="FN3_sf"/>
</dbReference>
<protein>
    <recommendedName>
        <fullName evidence="6">Epidermal growth factor receptor-like transmembrane-juxtamembrane segment domain-containing protein</fullName>
    </recommendedName>
</protein>
<feature type="signal peptide" evidence="5">
    <location>
        <begin position="1"/>
        <end position="22"/>
    </location>
</feature>
<feature type="domain" description="Epidermal growth factor receptor-like transmembrane-juxtamembrane segment" evidence="6">
    <location>
        <begin position="187"/>
        <end position="214"/>
    </location>
</feature>
<keyword evidence="5" id="KW-0732">Signal</keyword>
<evidence type="ECO:0000256" key="1">
    <source>
        <dbReference type="ARBA" id="ARBA00022553"/>
    </source>
</evidence>
<dbReference type="GO" id="GO:0005524">
    <property type="term" value="F:ATP binding"/>
    <property type="evidence" value="ECO:0007669"/>
    <property type="project" value="UniProtKB-KW"/>
</dbReference>